<sequence>MRTFRQTIFNPKNKAPLTSYPARDTAGTRSPLAARPALLRSWSSKAPPSRCAIMTQHPQSTSPNLEDSGAIAAKGSGELPPRDSPSSAAHGTSTAAQDTGALPQPPPPPPLVADLPSPSSPTSKSKSTRYPFPLTTLESALALPPLEHQVGAHVAHLVANRDGPASEVLAEMLDVPQELMLRLIWFGAVYYCPVAPLPPGTTQQKQQRGGGGKTGGGKGGSGDGGGVKGGGGPHGKPPSASNVVAPSSASSSSLGLSHEKIASIQAVRQAALAKWGRHSKHQTPRRLSSDTAVSAGGYLRAHCHPKRFPVAHEMEVGAVPSSSPHPNCGLGDSNPDPAAATAAATTTATAATATAGAATTTAGAATTPASASGASASGAATTAASASGASAACAVASASAASCASAAASASAAPVASAVASGASAASAPVVSVSLPQWAPRLLAVAADYVVVNKPAGLQVPPTVDNVQESLLACVEKALSLPPGSLAPAHRLDAGTEGVVVLSRNPQFATYFRGLMAHKEQHSVRKQYRCLVPLTATATTTSATPTATPAGSEGGPLPSSASASPSPVGPPLGRLVHWVLEDQREAGEVAHTVVVGEDTAGAARCELGVEQVERVRLGSRAMALWGVEEAAEVRISLITGRTHQIRVQMAALGLPLLGDRLYGALAQSNKWRRSPQAEAEEEEQQQEQGRSGVSAVAAAAVHNDNCDDDDDDGGGDDGEGGGRQKQKRARRQVSSQDPGSQLGEGEGGVKGQDPGHQVQSVQSVHGVAVDWCLPALQQPLAPLALQAHSLTVLEDGPMGAAPAVFCAGEPWWRWR</sequence>
<dbReference type="EMBL" id="BRXU01000020">
    <property type="protein sequence ID" value="GLC57983.1"/>
    <property type="molecule type" value="Genomic_DNA"/>
</dbReference>
<dbReference type="PANTHER" id="PTHR21600">
    <property type="entry name" value="MITOCHONDRIAL RNA PSEUDOURIDINE SYNTHASE"/>
    <property type="match status" value="1"/>
</dbReference>
<feature type="region of interest" description="Disordered" evidence="1">
    <location>
        <begin position="541"/>
        <end position="568"/>
    </location>
</feature>
<feature type="compositionally biased region" description="Low complexity" evidence="1">
    <location>
        <begin position="112"/>
        <end position="125"/>
    </location>
</feature>
<dbReference type="PANTHER" id="PTHR21600:SF52">
    <property type="entry name" value="PSEUDOURIDINE SYNTHASE RSUA_RLUA-LIKE DOMAIN-CONTAINING PROTEIN"/>
    <property type="match status" value="1"/>
</dbReference>
<feature type="compositionally biased region" description="Acidic residues" evidence="1">
    <location>
        <begin position="706"/>
        <end position="719"/>
    </location>
</feature>
<feature type="region of interest" description="Disordered" evidence="1">
    <location>
        <begin position="317"/>
        <end position="343"/>
    </location>
</feature>
<evidence type="ECO:0000313" key="3">
    <source>
        <dbReference type="EMBL" id="GLC57983.1"/>
    </source>
</evidence>
<feature type="domain" description="Pseudouridine synthase RsuA/RluA-like" evidence="2">
    <location>
        <begin position="448"/>
        <end position="651"/>
    </location>
</feature>
<feature type="region of interest" description="Disordered" evidence="1">
    <location>
        <begin position="1"/>
        <end position="130"/>
    </location>
</feature>
<dbReference type="CDD" id="cd02869">
    <property type="entry name" value="PseudoU_synth_RluA_like"/>
    <property type="match status" value="1"/>
</dbReference>
<dbReference type="AlphaFoldDB" id="A0A9W6BTQ9"/>
<feature type="compositionally biased region" description="Low complexity" evidence="1">
    <location>
        <begin position="237"/>
        <end position="252"/>
    </location>
</feature>
<keyword evidence="4" id="KW-1185">Reference proteome</keyword>
<dbReference type="GO" id="GO:0000455">
    <property type="term" value="P:enzyme-directed rRNA pseudouridine synthesis"/>
    <property type="evidence" value="ECO:0007669"/>
    <property type="project" value="TreeGrafter"/>
</dbReference>
<feature type="compositionally biased region" description="Gly residues" evidence="1">
    <location>
        <begin position="208"/>
        <end position="234"/>
    </location>
</feature>
<feature type="compositionally biased region" description="Polar residues" evidence="1">
    <location>
        <begin position="56"/>
        <end position="65"/>
    </location>
</feature>
<feature type="compositionally biased region" description="Low complexity" evidence="1">
    <location>
        <begin position="541"/>
        <end position="566"/>
    </location>
</feature>
<dbReference type="InterPro" id="IPR006145">
    <property type="entry name" value="PsdUridine_synth_RsuA/RluA"/>
</dbReference>
<feature type="region of interest" description="Disordered" evidence="1">
    <location>
        <begin position="200"/>
        <end position="252"/>
    </location>
</feature>
<proteinExistence type="predicted"/>
<dbReference type="Pfam" id="PF00849">
    <property type="entry name" value="PseudoU_synth_2"/>
    <property type="match status" value="1"/>
</dbReference>
<organism evidence="3 4">
    <name type="scientific">Pleodorina starrii</name>
    <dbReference type="NCBI Taxonomy" id="330485"/>
    <lineage>
        <taxon>Eukaryota</taxon>
        <taxon>Viridiplantae</taxon>
        <taxon>Chlorophyta</taxon>
        <taxon>core chlorophytes</taxon>
        <taxon>Chlorophyceae</taxon>
        <taxon>CS clade</taxon>
        <taxon>Chlamydomonadales</taxon>
        <taxon>Volvocaceae</taxon>
        <taxon>Pleodorina</taxon>
    </lineage>
</organism>
<protein>
    <recommendedName>
        <fullName evidence="2">Pseudouridine synthase RsuA/RluA-like domain-containing protein</fullName>
    </recommendedName>
</protein>
<feature type="compositionally biased region" description="Polar residues" evidence="1">
    <location>
        <begin position="84"/>
        <end position="97"/>
    </location>
</feature>
<dbReference type="InterPro" id="IPR020103">
    <property type="entry name" value="PsdUridine_synth_cat_dom_sf"/>
</dbReference>
<feature type="region of interest" description="Disordered" evidence="1">
    <location>
        <begin position="672"/>
        <end position="761"/>
    </location>
</feature>
<dbReference type="GO" id="GO:0009982">
    <property type="term" value="F:pseudouridine synthase activity"/>
    <property type="evidence" value="ECO:0007669"/>
    <property type="project" value="InterPro"/>
</dbReference>
<evidence type="ECO:0000256" key="1">
    <source>
        <dbReference type="SAM" id="MobiDB-lite"/>
    </source>
</evidence>
<dbReference type="Proteomes" id="UP001165080">
    <property type="component" value="Unassembled WGS sequence"/>
</dbReference>
<comment type="caution">
    <text evidence="3">The sequence shown here is derived from an EMBL/GenBank/DDBJ whole genome shotgun (WGS) entry which is preliminary data.</text>
</comment>
<evidence type="ECO:0000313" key="4">
    <source>
        <dbReference type="Proteomes" id="UP001165080"/>
    </source>
</evidence>
<dbReference type="SUPFAM" id="SSF55120">
    <property type="entry name" value="Pseudouridine synthase"/>
    <property type="match status" value="1"/>
</dbReference>
<reference evidence="3 4" key="1">
    <citation type="journal article" date="2023" name="Commun. Biol.">
        <title>Reorganization of the ancestral sex-determining regions during the evolution of trioecy in Pleodorina starrii.</title>
        <authorList>
            <person name="Takahashi K."/>
            <person name="Suzuki S."/>
            <person name="Kawai-Toyooka H."/>
            <person name="Yamamoto K."/>
            <person name="Hamaji T."/>
            <person name="Ootsuki R."/>
            <person name="Yamaguchi H."/>
            <person name="Kawachi M."/>
            <person name="Higashiyama T."/>
            <person name="Nozaki H."/>
        </authorList>
    </citation>
    <scope>NUCLEOTIDE SEQUENCE [LARGE SCALE GENOMIC DNA]</scope>
    <source>
        <strain evidence="3 4">NIES-4479</strain>
    </source>
</reference>
<name>A0A9W6BTQ9_9CHLO</name>
<dbReference type="Gene3D" id="3.30.2350.10">
    <property type="entry name" value="Pseudouridine synthase"/>
    <property type="match status" value="1"/>
</dbReference>
<accession>A0A9W6BTQ9</accession>
<feature type="compositionally biased region" description="Polar residues" evidence="1">
    <location>
        <begin position="1"/>
        <end position="10"/>
    </location>
</feature>
<dbReference type="InterPro" id="IPR050188">
    <property type="entry name" value="RluA_PseudoU_synthase"/>
</dbReference>
<dbReference type="GO" id="GO:0003723">
    <property type="term" value="F:RNA binding"/>
    <property type="evidence" value="ECO:0007669"/>
    <property type="project" value="InterPro"/>
</dbReference>
<evidence type="ECO:0000259" key="2">
    <source>
        <dbReference type="Pfam" id="PF00849"/>
    </source>
</evidence>
<gene>
    <name evidence="3" type="primary">PLESTB001967</name>
    <name evidence="3" type="ORF">PLESTB_001301600</name>
</gene>